<reference evidence="2 3" key="1">
    <citation type="journal article" date="2018" name="Sci. Data">
        <title>The draft genome sequence of cork oak.</title>
        <authorList>
            <person name="Ramos A.M."/>
            <person name="Usie A."/>
            <person name="Barbosa P."/>
            <person name="Barros P.M."/>
            <person name="Capote T."/>
            <person name="Chaves I."/>
            <person name="Simoes F."/>
            <person name="Abreu I."/>
            <person name="Carrasquinho I."/>
            <person name="Faro C."/>
            <person name="Guimaraes J.B."/>
            <person name="Mendonca D."/>
            <person name="Nobrega F."/>
            <person name="Rodrigues L."/>
            <person name="Saibo N.J.M."/>
            <person name="Varela M.C."/>
            <person name="Egas C."/>
            <person name="Matos J."/>
            <person name="Miguel C.M."/>
            <person name="Oliveira M.M."/>
            <person name="Ricardo C.P."/>
            <person name="Goncalves S."/>
        </authorList>
    </citation>
    <scope>NUCLEOTIDE SEQUENCE [LARGE SCALE GENOMIC DNA]</scope>
    <source>
        <strain evidence="3">cv. HL8</strain>
    </source>
</reference>
<proteinExistence type="predicted"/>
<protein>
    <submittedName>
        <fullName evidence="2">Uncharacterized protein</fullName>
    </submittedName>
</protein>
<organism evidence="2 3">
    <name type="scientific">Quercus suber</name>
    <name type="common">Cork oak</name>
    <dbReference type="NCBI Taxonomy" id="58331"/>
    <lineage>
        <taxon>Eukaryota</taxon>
        <taxon>Viridiplantae</taxon>
        <taxon>Streptophyta</taxon>
        <taxon>Embryophyta</taxon>
        <taxon>Tracheophyta</taxon>
        <taxon>Spermatophyta</taxon>
        <taxon>Magnoliopsida</taxon>
        <taxon>eudicotyledons</taxon>
        <taxon>Gunneridae</taxon>
        <taxon>Pentapetalae</taxon>
        <taxon>rosids</taxon>
        <taxon>fabids</taxon>
        <taxon>Fagales</taxon>
        <taxon>Fagaceae</taxon>
        <taxon>Quercus</taxon>
    </lineage>
</organism>
<sequence>MYGSIVPDANGDSNLSAYGQENEDQPLDPHPEDNHRCEERGWMGEKLIFILLSSNQSKGFFSYGV</sequence>
<dbReference type="EMBL" id="PKMF04000930">
    <property type="protein sequence ID" value="KAK7816625.1"/>
    <property type="molecule type" value="Genomic_DNA"/>
</dbReference>
<evidence type="ECO:0000313" key="2">
    <source>
        <dbReference type="EMBL" id="KAK7816625.1"/>
    </source>
</evidence>
<gene>
    <name evidence="2" type="ORF">CFP56_043907</name>
</gene>
<comment type="caution">
    <text evidence="2">The sequence shown here is derived from an EMBL/GenBank/DDBJ whole genome shotgun (WGS) entry which is preliminary data.</text>
</comment>
<feature type="compositionally biased region" description="Basic and acidic residues" evidence="1">
    <location>
        <begin position="27"/>
        <end position="37"/>
    </location>
</feature>
<evidence type="ECO:0000313" key="3">
    <source>
        <dbReference type="Proteomes" id="UP000237347"/>
    </source>
</evidence>
<feature type="region of interest" description="Disordered" evidence="1">
    <location>
        <begin position="1"/>
        <end position="37"/>
    </location>
</feature>
<keyword evidence="3" id="KW-1185">Reference proteome</keyword>
<evidence type="ECO:0000256" key="1">
    <source>
        <dbReference type="SAM" id="MobiDB-lite"/>
    </source>
</evidence>
<accession>A0AAW0IQ75</accession>
<name>A0AAW0IQ75_QUESU</name>
<dbReference type="AlphaFoldDB" id="A0AAW0IQ75"/>
<dbReference type="Proteomes" id="UP000237347">
    <property type="component" value="Unassembled WGS sequence"/>
</dbReference>